<dbReference type="Gramene" id="TraesROB_scaffold_060562_01G000200.1">
    <property type="protein sequence ID" value="TraesROB_scaffold_060562_01G000200.1"/>
    <property type="gene ID" value="TraesROB_scaffold_060562_01G000200"/>
</dbReference>
<dbReference type="Gramene" id="TraesLDM4D03G02457280.1">
    <property type="protein sequence ID" value="TraesLDM4D03G02457280.1"/>
    <property type="gene ID" value="TraesLDM4D03G02457280"/>
</dbReference>
<dbReference type="Gramene" id="TraesCS4D02G128800.1">
    <property type="protein sequence ID" value="TraesCS4D02G128800.1"/>
    <property type="gene ID" value="TraesCS4D02G128800"/>
</dbReference>
<dbReference type="KEGG" id="taes:123099760"/>
<dbReference type="GO" id="GO:0003676">
    <property type="term" value="F:nucleic acid binding"/>
    <property type="evidence" value="ECO:0007669"/>
    <property type="project" value="InterPro"/>
</dbReference>
<gene>
    <name evidence="2" type="primary">LOC123099760</name>
</gene>
<dbReference type="OrthoDB" id="75169at2759"/>
<dbReference type="Gramene" id="TraesCLE_scaffold_014209_01G000100.1">
    <property type="protein sequence ID" value="TraesCLE_scaffold_014209_01G000100.1"/>
    <property type="gene ID" value="TraesCLE_scaffold_014209_01G000100"/>
</dbReference>
<dbReference type="InterPro" id="IPR036867">
    <property type="entry name" value="R3H_dom_sf"/>
</dbReference>
<evidence type="ECO:0000259" key="1">
    <source>
        <dbReference type="Pfam" id="PF13902"/>
    </source>
</evidence>
<feature type="domain" description="R3H-associated N-terminal" evidence="1">
    <location>
        <begin position="23"/>
        <end position="149"/>
    </location>
</feature>
<dbReference type="Gramene" id="TraesPARA_EIv1.0_1434470.1">
    <property type="protein sequence ID" value="TraesPARA_EIv1.0_1434470.1.CDS"/>
    <property type="gene ID" value="TraesPARA_EIv1.0_1434470"/>
</dbReference>
<reference evidence="2" key="1">
    <citation type="submission" date="2018-08" db="EMBL/GenBank/DDBJ databases">
        <authorList>
            <person name="Rossello M."/>
        </authorList>
    </citation>
    <scope>NUCLEOTIDE SEQUENCE [LARGE SCALE GENOMIC DNA]</scope>
    <source>
        <strain evidence="2">cv. Chinese Spring</strain>
    </source>
</reference>
<dbReference type="AlphaFoldDB" id="A0A3B6JFJ2"/>
<dbReference type="Gramene" id="TraesARI4D03G02493670.1">
    <property type="protein sequence ID" value="TraesARI4D03G02493670.1"/>
    <property type="gene ID" value="TraesARI4D03G02493670"/>
</dbReference>
<accession>A0A3B6JFJ2</accession>
<protein>
    <recommendedName>
        <fullName evidence="1">R3H-associated N-terminal domain-containing protein</fullName>
    </recommendedName>
</protein>
<dbReference type="EnsemblPlants" id="TraesCS4D02G128800.1">
    <property type="protein sequence ID" value="TraesCS4D02G128800.1"/>
    <property type="gene ID" value="TraesCS4D02G128800"/>
</dbReference>
<dbReference type="Gramene" id="TraesSTA4D03G02450340.1">
    <property type="protein sequence ID" value="TraesSTA4D03G02450340.1"/>
    <property type="gene ID" value="TraesSTA4D03G02450340"/>
</dbReference>
<keyword evidence="3" id="KW-1185">Reference proteome</keyword>
<dbReference type="Gramene" id="TraesNOR4D03G02472740.1">
    <property type="protein sequence ID" value="TraesNOR4D03G02472740.1"/>
    <property type="gene ID" value="TraesNOR4D03G02472740"/>
</dbReference>
<dbReference type="Gramene" id="TraesJUL4D03G02474020.1">
    <property type="protein sequence ID" value="TraesJUL4D03G02474020.1"/>
    <property type="gene ID" value="TraesJUL4D03G02474020"/>
</dbReference>
<dbReference type="Gramene" id="TraesWEE_scaffold_080136_01G000200.1">
    <property type="protein sequence ID" value="TraesWEE_scaffold_080136_01G000200.1"/>
    <property type="gene ID" value="TraesWEE_scaffold_080136_01G000200"/>
</dbReference>
<dbReference type="Gramene" id="TraesLAC4D03G02408290.1">
    <property type="protein sequence ID" value="TraesLAC4D03G02408290.1"/>
    <property type="gene ID" value="TraesLAC4D03G02408290"/>
</dbReference>
<dbReference type="CDD" id="cd02325">
    <property type="entry name" value="R3H"/>
    <property type="match status" value="1"/>
</dbReference>
<dbReference type="Gramene" id="TraesCAD_scaffold_079629_01G000200.1">
    <property type="protein sequence ID" value="TraesCAD_scaffold_079629_01G000200.1"/>
    <property type="gene ID" value="TraesCAD_scaffold_079629_01G000200"/>
</dbReference>
<dbReference type="SUPFAM" id="SSF82708">
    <property type="entry name" value="R3H domain"/>
    <property type="match status" value="1"/>
</dbReference>
<evidence type="ECO:0000313" key="3">
    <source>
        <dbReference type="Proteomes" id="UP000019116"/>
    </source>
</evidence>
<dbReference type="InterPro" id="IPR039629">
    <property type="entry name" value="R3HDM4"/>
</dbReference>
<dbReference type="GeneID" id="123099760"/>
<name>A0A3B6JFJ2_WHEAT</name>
<dbReference type="Proteomes" id="UP000019116">
    <property type="component" value="Chromosome 4D"/>
</dbReference>
<dbReference type="OMA" id="GHANAFH"/>
<dbReference type="PANTHER" id="PTHR32019:SF3">
    <property type="entry name" value="R3H-ASSOCIATED N-TERMINAL DOMAIN-CONTAINING PROTEIN"/>
    <property type="match status" value="1"/>
</dbReference>
<dbReference type="RefSeq" id="XP_044377794.1">
    <property type="nucleotide sequence ID" value="XM_044521859.1"/>
</dbReference>
<dbReference type="Gramene" id="TraesSYM4D03G02482460.1">
    <property type="protein sequence ID" value="TraesSYM4D03G02482460.1"/>
    <property type="gene ID" value="TraesSYM4D03G02482460"/>
</dbReference>
<reference evidence="2" key="2">
    <citation type="submission" date="2018-10" db="UniProtKB">
        <authorList>
            <consortium name="EnsemblPlants"/>
        </authorList>
    </citation>
    <scope>IDENTIFICATION</scope>
</reference>
<dbReference type="PaxDb" id="4565-Traes_4DS_1961864CA.1"/>
<dbReference type="Gramene" id="TraesCS4D03G0255900.1">
    <property type="protein sequence ID" value="TraesCS4D03G0255900.1.CDS"/>
    <property type="gene ID" value="TraesCS4D03G0255900"/>
</dbReference>
<evidence type="ECO:0000313" key="2">
    <source>
        <dbReference type="EnsemblPlants" id="TraesCS4D02G128800.1"/>
    </source>
</evidence>
<dbReference type="Gramene" id="TraesRN4D0100265600.1">
    <property type="protein sequence ID" value="TraesRN4D0100265600.1"/>
    <property type="gene ID" value="TraesRN4D0100265600"/>
</dbReference>
<dbReference type="Pfam" id="PF13902">
    <property type="entry name" value="R3H-assoc"/>
    <property type="match status" value="1"/>
</dbReference>
<proteinExistence type="predicted"/>
<dbReference type="PANTHER" id="PTHR32019">
    <property type="entry name" value="R3H DOMAIN-CONTAINING PROTEIN 4"/>
    <property type="match status" value="1"/>
</dbReference>
<sequence length="248" mass="28524">MVTAGLLRREREQFGSSPFTGQTMIESKIQALEDDIGATKVSNRRSCRWLNDRLLLELVPRLGADEIKGLFAPPPWGEELPLSAFCMTSSAAAWDVFRTIDMDVQANLLQFHMRQSCADRKNSRLDEDEEIALNAWHRIDRQTREVIKRNFLPDLLRMYEERVRAFIQDTRGDKDLLALDVQDPFQRLLLHGVCEFYNVASETRSSTVREYGGDRLWKTTTIRKRSGTGAPPRITLVDLLTRKKNGCH</sequence>
<dbReference type="Gramene" id="TraesJAG4D03G02452480.1">
    <property type="protein sequence ID" value="TraesJAG4D03G02452480.1"/>
    <property type="gene ID" value="TraesJAG4D03G02452480"/>
</dbReference>
<dbReference type="Gramene" id="TraesMAC4D03G02453290.1">
    <property type="protein sequence ID" value="TraesMAC4D03G02453290.1"/>
    <property type="gene ID" value="TraesMAC4D03G02453290"/>
</dbReference>
<organism evidence="2">
    <name type="scientific">Triticum aestivum</name>
    <name type="common">Wheat</name>
    <dbReference type="NCBI Taxonomy" id="4565"/>
    <lineage>
        <taxon>Eukaryota</taxon>
        <taxon>Viridiplantae</taxon>
        <taxon>Streptophyta</taxon>
        <taxon>Embryophyta</taxon>
        <taxon>Tracheophyta</taxon>
        <taxon>Spermatophyta</taxon>
        <taxon>Magnoliopsida</taxon>
        <taxon>Liliopsida</taxon>
        <taxon>Poales</taxon>
        <taxon>Poaceae</taxon>
        <taxon>BOP clade</taxon>
        <taxon>Pooideae</taxon>
        <taxon>Triticodae</taxon>
        <taxon>Triticeae</taxon>
        <taxon>Triticinae</taxon>
        <taxon>Triticum</taxon>
    </lineage>
</organism>
<dbReference type="InterPro" id="IPR025952">
    <property type="entry name" value="R3H-assoc_dom"/>
</dbReference>